<feature type="transmembrane region" description="Helical" evidence="3">
    <location>
        <begin position="196"/>
        <end position="215"/>
    </location>
</feature>
<evidence type="ECO:0000256" key="1">
    <source>
        <dbReference type="ARBA" id="ARBA00004127"/>
    </source>
</evidence>
<feature type="transmembrane region" description="Helical" evidence="3">
    <location>
        <begin position="280"/>
        <end position="303"/>
    </location>
</feature>
<feature type="transmembrane region" description="Helical" evidence="3">
    <location>
        <begin position="38"/>
        <end position="57"/>
    </location>
</feature>
<comment type="subcellular location">
    <subcellularLocation>
        <location evidence="1">Endomembrane system</location>
        <topology evidence="1">Multi-pass membrane protein</topology>
    </subcellularLocation>
</comment>
<evidence type="ECO:0000313" key="4">
    <source>
        <dbReference type="EMBL" id="MBS6941580.1"/>
    </source>
</evidence>
<sequence>MLDILISTGSYVAIIAIGAVCSHTGFIAAETKNVVSRMLFYITLPATVVYSFVGFSFDPSLLMVSGVGLAVTVVGFLGTVLYTMRRPPEKRAFHTLMGYGYNIGCFALPFVSAQFGPMGVVVACMFDLGNCIMVSGGGYALTRSLILKKSVGGVAASIARTLLKTPVLDCYLVLIALSAAGLHVPEAVGSLVEPLAHANGFLAMFMIGLAFEWRIDKARMKEVVQCIGWRVLISLAFCAAVYFLLPLDESVKAVTIICLLAPIMSVGLVYVMWIDGDAELAGFAISASVVVSLVLMTAATMLLA</sequence>
<feature type="transmembrane region" description="Helical" evidence="3">
    <location>
        <begin position="119"/>
        <end position="141"/>
    </location>
</feature>
<feature type="transmembrane region" description="Helical" evidence="3">
    <location>
        <begin position="162"/>
        <end position="184"/>
    </location>
</feature>
<comment type="caution">
    <text evidence="4">The sequence shown here is derived from an EMBL/GenBank/DDBJ whole genome shotgun (WGS) entry which is preliminary data.</text>
</comment>
<gene>
    <name evidence="4" type="ORF">KH142_08965</name>
</gene>
<proteinExistence type="predicted"/>
<evidence type="ECO:0000256" key="2">
    <source>
        <dbReference type="ARBA" id="ARBA00022448"/>
    </source>
</evidence>
<evidence type="ECO:0000256" key="3">
    <source>
        <dbReference type="SAM" id="Phobius"/>
    </source>
</evidence>
<dbReference type="AlphaFoldDB" id="A0A943YW89"/>
<protein>
    <submittedName>
        <fullName evidence="4">Uncharacterized protein</fullName>
    </submittedName>
</protein>
<dbReference type="EMBL" id="JAGZSV010000228">
    <property type="protein sequence ID" value="MBS6941580.1"/>
    <property type="molecule type" value="Genomic_DNA"/>
</dbReference>
<dbReference type="PANTHER" id="PTHR36838:SF3">
    <property type="entry name" value="TRANSPORTER AUXIN EFFLUX CARRIER EC FAMILY"/>
    <property type="match status" value="1"/>
</dbReference>
<feature type="transmembrane region" description="Helical" evidence="3">
    <location>
        <begin position="251"/>
        <end position="273"/>
    </location>
</feature>
<dbReference type="Gene3D" id="1.20.1530.20">
    <property type="match status" value="1"/>
</dbReference>
<keyword evidence="3" id="KW-0472">Membrane</keyword>
<dbReference type="PANTHER" id="PTHR36838">
    <property type="entry name" value="AUXIN EFFLUX CARRIER FAMILY PROTEIN"/>
    <property type="match status" value="1"/>
</dbReference>
<keyword evidence="3" id="KW-1133">Transmembrane helix</keyword>
<keyword evidence="2" id="KW-0813">Transport</keyword>
<feature type="transmembrane region" description="Helical" evidence="3">
    <location>
        <begin position="6"/>
        <end position="26"/>
    </location>
</feature>
<dbReference type="InterPro" id="IPR038770">
    <property type="entry name" value="Na+/solute_symporter_sf"/>
</dbReference>
<feature type="transmembrane region" description="Helical" evidence="3">
    <location>
        <begin position="227"/>
        <end position="245"/>
    </location>
</feature>
<feature type="transmembrane region" description="Helical" evidence="3">
    <location>
        <begin position="63"/>
        <end position="84"/>
    </location>
</feature>
<keyword evidence="3" id="KW-0812">Transmembrane</keyword>
<dbReference type="GO" id="GO:0012505">
    <property type="term" value="C:endomembrane system"/>
    <property type="evidence" value="ECO:0007669"/>
    <property type="project" value="UniProtKB-SubCell"/>
</dbReference>
<name>A0A943YW89_9ACTN</name>
<dbReference type="Proteomes" id="UP000727506">
    <property type="component" value="Unassembled WGS sequence"/>
</dbReference>
<organism evidence="4 5">
    <name type="scientific">Slackia piriformis</name>
    <dbReference type="NCBI Taxonomy" id="626934"/>
    <lineage>
        <taxon>Bacteria</taxon>
        <taxon>Bacillati</taxon>
        <taxon>Actinomycetota</taxon>
        <taxon>Coriobacteriia</taxon>
        <taxon>Eggerthellales</taxon>
        <taxon>Eggerthellaceae</taxon>
        <taxon>Slackia</taxon>
    </lineage>
</organism>
<reference evidence="4" key="1">
    <citation type="submission" date="2021-02" db="EMBL/GenBank/DDBJ databases">
        <title>Infant gut strain persistence is associated with maternal origin, phylogeny, and functional potential including surface adhesion and iron acquisition.</title>
        <authorList>
            <person name="Lou Y.C."/>
        </authorList>
    </citation>
    <scope>NUCLEOTIDE SEQUENCE</scope>
    <source>
        <strain evidence="4">L2_039_000G1_dasL2_039_000G1_concoct_11</strain>
    </source>
</reference>
<feature type="transmembrane region" description="Helical" evidence="3">
    <location>
        <begin position="96"/>
        <end position="113"/>
    </location>
</feature>
<accession>A0A943YW89</accession>
<evidence type="ECO:0000313" key="5">
    <source>
        <dbReference type="Proteomes" id="UP000727506"/>
    </source>
</evidence>